<comment type="caution">
    <text evidence="5">The sequence shown here is derived from an EMBL/GenBank/DDBJ whole genome shotgun (WGS) entry which is preliminary data.</text>
</comment>
<dbReference type="InterPro" id="IPR046947">
    <property type="entry name" value="LytR-like"/>
</dbReference>
<dbReference type="GO" id="GO:0003677">
    <property type="term" value="F:DNA binding"/>
    <property type="evidence" value="ECO:0007669"/>
    <property type="project" value="InterPro"/>
</dbReference>
<proteinExistence type="predicted"/>
<dbReference type="Pfam" id="PF04397">
    <property type="entry name" value="LytTR"/>
    <property type="match status" value="1"/>
</dbReference>
<dbReference type="InterPro" id="IPR001789">
    <property type="entry name" value="Sig_transdc_resp-reg_receiver"/>
</dbReference>
<dbReference type="SMART" id="SM00448">
    <property type="entry name" value="REC"/>
    <property type="match status" value="1"/>
</dbReference>
<evidence type="ECO:0000313" key="6">
    <source>
        <dbReference type="Proteomes" id="UP000824118"/>
    </source>
</evidence>
<evidence type="ECO:0000256" key="1">
    <source>
        <dbReference type="ARBA" id="ARBA00018672"/>
    </source>
</evidence>
<evidence type="ECO:0000313" key="5">
    <source>
        <dbReference type="EMBL" id="HIU50993.1"/>
    </source>
</evidence>
<dbReference type="SMART" id="SM00850">
    <property type="entry name" value="LytTR"/>
    <property type="match status" value="1"/>
</dbReference>
<dbReference type="Gene3D" id="3.40.50.2300">
    <property type="match status" value="1"/>
</dbReference>
<dbReference type="Gene3D" id="2.40.50.1020">
    <property type="entry name" value="LytTr DNA-binding domain"/>
    <property type="match status" value="1"/>
</dbReference>
<evidence type="ECO:0000259" key="4">
    <source>
        <dbReference type="PROSITE" id="PS50110"/>
    </source>
</evidence>
<dbReference type="GO" id="GO:0000156">
    <property type="term" value="F:phosphorelay response regulator activity"/>
    <property type="evidence" value="ECO:0007669"/>
    <property type="project" value="InterPro"/>
</dbReference>
<evidence type="ECO:0000256" key="2">
    <source>
        <dbReference type="ARBA" id="ARBA00024867"/>
    </source>
</evidence>
<comment type="function">
    <text evidence="2">May play the central regulatory role in sporulation. It may be an element of the effector pathway responsible for the activation of sporulation genes in response to nutritional stress. Spo0A may act in concert with spo0H (a sigma factor) to control the expression of some genes that are critical to the sporulation process.</text>
</comment>
<dbReference type="PROSITE" id="PS50110">
    <property type="entry name" value="RESPONSE_REGULATORY"/>
    <property type="match status" value="1"/>
</dbReference>
<keyword evidence="3" id="KW-0597">Phosphoprotein</keyword>
<sequence length="239" mass="27534">MLKVLICDDDVNITNKVQKLINEIKNKYRCKFEITVRNSGEFVTGENSYYDIAIVDIEMPGISGLEVSEKLKSANPDVLIIVLTSFSNYLDSAMKIQVFRYLSKPIDIERFNRNFLEAIEANKEISKQIIIQNSDSVYTVKTKDILYIENQKHGSVVVTKQRKFDTNKKPIEWDEIINQPNCFVFSHKSFLVNLQNVVNFNKHSATFQCGSDLVEIQCVSQRKYTDFKNKFFAFAGGIK</sequence>
<dbReference type="Proteomes" id="UP000824118">
    <property type="component" value="Unassembled WGS sequence"/>
</dbReference>
<dbReference type="AlphaFoldDB" id="A0A9D1S943"/>
<dbReference type="EMBL" id="DVNG01000123">
    <property type="protein sequence ID" value="HIU50993.1"/>
    <property type="molecule type" value="Genomic_DNA"/>
</dbReference>
<dbReference type="PANTHER" id="PTHR37299:SF1">
    <property type="entry name" value="STAGE 0 SPORULATION PROTEIN A HOMOLOG"/>
    <property type="match status" value="1"/>
</dbReference>
<dbReference type="PANTHER" id="PTHR37299">
    <property type="entry name" value="TRANSCRIPTIONAL REGULATOR-RELATED"/>
    <property type="match status" value="1"/>
</dbReference>
<protein>
    <recommendedName>
        <fullName evidence="1">Stage 0 sporulation protein A homolog</fullName>
    </recommendedName>
</protein>
<gene>
    <name evidence="5" type="ORF">IAD22_08285</name>
</gene>
<feature type="domain" description="Response regulatory" evidence="4">
    <location>
        <begin position="3"/>
        <end position="119"/>
    </location>
</feature>
<evidence type="ECO:0000256" key="3">
    <source>
        <dbReference type="PROSITE-ProRule" id="PRU00169"/>
    </source>
</evidence>
<name>A0A9D1S943_9FIRM</name>
<reference evidence="5" key="1">
    <citation type="submission" date="2020-10" db="EMBL/GenBank/DDBJ databases">
        <authorList>
            <person name="Gilroy R."/>
        </authorList>
    </citation>
    <scope>NUCLEOTIDE SEQUENCE</scope>
    <source>
        <strain evidence="5">ChiGjej1B1-1684</strain>
    </source>
</reference>
<dbReference type="SUPFAM" id="SSF52172">
    <property type="entry name" value="CheY-like"/>
    <property type="match status" value="1"/>
</dbReference>
<dbReference type="InterPro" id="IPR007492">
    <property type="entry name" value="LytTR_DNA-bd_dom"/>
</dbReference>
<dbReference type="InterPro" id="IPR011006">
    <property type="entry name" value="CheY-like_superfamily"/>
</dbReference>
<dbReference type="Pfam" id="PF00072">
    <property type="entry name" value="Response_reg"/>
    <property type="match status" value="1"/>
</dbReference>
<feature type="modified residue" description="4-aspartylphosphate" evidence="3">
    <location>
        <position position="56"/>
    </location>
</feature>
<organism evidence="5 6">
    <name type="scientific">Candidatus Limousia pullorum</name>
    <dbReference type="NCBI Taxonomy" id="2840860"/>
    <lineage>
        <taxon>Bacteria</taxon>
        <taxon>Bacillati</taxon>
        <taxon>Bacillota</taxon>
        <taxon>Clostridia</taxon>
        <taxon>Eubacteriales</taxon>
        <taxon>Oscillospiraceae</taxon>
        <taxon>Oscillospiraceae incertae sedis</taxon>
        <taxon>Candidatus Limousia</taxon>
    </lineage>
</organism>
<accession>A0A9D1S943</accession>
<reference evidence="5" key="2">
    <citation type="journal article" date="2021" name="PeerJ">
        <title>Extensive microbial diversity within the chicken gut microbiome revealed by metagenomics and culture.</title>
        <authorList>
            <person name="Gilroy R."/>
            <person name="Ravi A."/>
            <person name="Getino M."/>
            <person name="Pursley I."/>
            <person name="Horton D.L."/>
            <person name="Alikhan N.F."/>
            <person name="Baker D."/>
            <person name="Gharbi K."/>
            <person name="Hall N."/>
            <person name="Watson M."/>
            <person name="Adriaenssens E.M."/>
            <person name="Foster-Nyarko E."/>
            <person name="Jarju S."/>
            <person name="Secka A."/>
            <person name="Antonio M."/>
            <person name="Oren A."/>
            <person name="Chaudhuri R.R."/>
            <person name="La Ragione R."/>
            <person name="Hildebrand F."/>
            <person name="Pallen M.J."/>
        </authorList>
    </citation>
    <scope>NUCLEOTIDE SEQUENCE</scope>
    <source>
        <strain evidence="5">ChiGjej1B1-1684</strain>
    </source>
</reference>